<evidence type="ECO:0000256" key="1">
    <source>
        <dbReference type="SAM" id="MobiDB-lite"/>
    </source>
</evidence>
<comment type="caution">
    <text evidence="2">The sequence shown here is derived from an EMBL/GenBank/DDBJ whole genome shotgun (WGS) entry which is preliminary data.</text>
</comment>
<dbReference type="AlphaFoldDB" id="A0A2I0KKW7"/>
<name>A0A2I0KKW7_PUNGR</name>
<feature type="compositionally biased region" description="Polar residues" evidence="1">
    <location>
        <begin position="363"/>
        <end position="374"/>
    </location>
</feature>
<dbReference type="EMBL" id="PGOL01000520">
    <property type="protein sequence ID" value="PKI69157.1"/>
    <property type="molecule type" value="Genomic_DNA"/>
</dbReference>
<feature type="compositionally biased region" description="Basic and acidic residues" evidence="1">
    <location>
        <begin position="1"/>
        <end position="16"/>
    </location>
</feature>
<protein>
    <submittedName>
        <fullName evidence="2">Uncharacterized protein</fullName>
    </submittedName>
</protein>
<sequence>MARQRGEPGQHSHDSSGELQKGPSSSIAMGIVGHNQGVVQGALRAATQHRGAQKELGQQCCSAATKEQLISSKELGKSLDKNPREREEEDEAEVMGGASDQDRDRYHPPRGRCNGLGSGSLQARLLPFFLNSSSDPLISCTFFLFLPFSSFSLGDCPELPSFFLFFSVLNHPRLLSRTCETSLAFPQLFPQHSRITLRPQPTQHARSLSALNTLRSLSELSPSLSPELSHSTLTRLPHFNISCSVRAVRNSLKARSRHHSWTTQSLTRFLSTMAQARRSDCLLDFFGVHMVLMGPRDRSMLATDFRRQSPRSSTGPTAVLRTIRSFWDPLARSDLTPTLTSPRQIDFGIGLSNLTRSRSISVEFESQNRSSRFTSPRDERDHTSHGTSPHDEPAITIRLAEKQGWWTDLLT</sequence>
<accession>A0A2I0KKW7</accession>
<keyword evidence="3" id="KW-1185">Reference proteome</keyword>
<gene>
    <name evidence="2" type="ORF">CRG98_010424</name>
</gene>
<evidence type="ECO:0000313" key="2">
    <source>
        <dbReference type="EMBL" id="PKI69157.1"/>
    </source>
</evidence>
<feature type="region of interest" description="Disordered" evidence="1">
    <location>
        <begin position="72"/>
        <end position="109"/>
    </location>
</feature>
<evidence type="ECO:0000313" key="3">
    <source>
        <dbReference type="Proteomes" id="UP000233551"/>
    </source>
</evidence>
<proteinExistence type="predicted"/>
<reference evidence="2 3" key="1">
    <citation type="submission" date="2017-11" db="EMBL/GenBank/DDBJ databases">
        <title>De-novo sequencing of pomegranate (Punica granatum L.) genome.</title>
        <authorList>
            <person name="Akparov Z."/>
            <person name="Amiraslanov A."/>
            <person name="Hajiyeva S."/>
            <person name="Abbasov M."/>
            <person name="Kaur K."/>
            <person name="Hamwieh A."/>
            <person name="Solovyev V."/>
            <person name="Salamov A."/>
            <person name="Braich B."/>
            <person name="Kosarev P."/>
            <person name="Mahmoud A."/>
            <person name="Hajiyev E."/>
            <person name="Babayeva S."/>
            <person name="Izzatullayeva V."/>
            <person name="Mammadov A."/>
            <person name="Mammadov A."/>
            <person name="Sharifova S."/>
            <person name="Ojaghi J."/>
            <person name="Eynullazada K."/>
            <person name="Bayramov B."/>
            <person name="Abdulazimova A."/>
            <person name="Shahmuradov I."/>
        </authorList>
    </citation>
    <scope>NUCLEOTIDE SEQUENCE [LARGE SCALE GENOMIC DNA]</scope>
    <source>
        <strain evidence="3">cv. AG2017</strain>
        <tissue evidence="2">Leaf</tissue>
    </source>
</reference>
<dbReference type="Proteomes" id="UP000233551">
    <property type="component" value="Unassembled WGS sequence"/>
</dbReference>
<feature type="compositionally biased region" description="Basic and acidic residues" evidence="1">
    <location>
        <begin position="375"/>
        <end position="393"/>
    </location>
</feature>
<organism evidence="2 3">
    <name type="scientific">Punica granatum</name>
    <name type="common">Pomegranate</name>
    <dbReference type="NCBI Taxonomy" id="22663"/>
    <lineage>
        <taxon>Eukaryota</taxon>
        <taxon>Viridiplantae</taxon>
        <taxon>Streptophyta</taxon>
        <taxon>Embryophyta</taxon>
        <taxon>Tracheophyta</taxon>
        <taxon>Spermatophyta</taxon>
        <taxon>Magnoliopsida</taxon>
        <taxon>eudicotyledons</taxon>
        <taxon>Gunneridae</taxon>
        <taxon>Pentapetalae</taxon>
        <taxon>rosids</taxon>
        <taxon>malvids</taxon>
        <taxon>Myrtales</taxon>
        <taxon>Lythraceae</taxon>
        <taxon>Punica</taxon>
    </lineage>
</organism>
<feature type="region of interest" description="Disordered" evidence="1">
    <location>
        <begin position="363"/>
        <end position="395"/>
    </location>
</feature>
<feature type="region of interest" description="Disordered" evidence="1">
    <location>
        <begin position="1"/>
        <end position="33"/>
    </location>
</feature>
<feature type="compositionally biased region" description="Basic and acidic residues" evidence="1">
    <location>
        <begin position="74"/>
        <end position="86"/>
    </location>
</feature>